<keyword evidence="9" id="KW-0206">Cytoskeleton</keyword>
<comment type="function">
    <text evidence="11">Flagellar protein involved in sperm flagellum axoneme organization and function.</text>
</comment>
<feature type="compositionally biased region" description="Gly residues" evidence="16">
    <location>
        <begin position="1601"/>
        <end position="1610"/>
    </location>
</feature>
<name>A0AAV7NCD6_PLEWA</name>
<keyword evidence="7 15" id="KW-0175">Coiled coil</keyword>
<evidence type="ECO:0000256" key="2">
    <source>
        <dbReference type="ARBA" id="ARBA00022490"/>
    </source>
</evidence>
<feature type="region of interest" description="Disordered" evidence="16">
    <location>
        <begin position="1591"/>
        <end position="1650"/>
    </location>
</feature>
<dbReference type="InterPro" id="IPR015943">
    <property type="entry name" value="WD40/YVTN_repeat-like_dom_sf"/>
</dbReference>
<feature type="compositionally biased region" description="Basic and acidic residues" evidence="16">
    <location>
        <begin position="275"/>
        <end position="287"/>
    </location>
</feature>
<feature type="compositionally biased region" description="Basic residues" evidence="16">
    <location>
        <begin position="360"/>
        <end position="369"/>
    </location>
</feature>
<comment type="similarity">
    <text evidence="12">Belongs to the CFAP44 family.</text>
</comment>
<dbReference type="EMBL" id="JANPWB010000012">
    <property type="protein sequence ID" value="KAJ1112339.1"/>
    <property type="molecule type" value="Genomic_DNA"/>
</dbReference>
<feature type="repeat" description="WD" evidence="14">
    <location>
        <begin position="778"/>
        <end position="811"/>
    </location>
</feature>
<feature type="compositionally biased region" description="Polar residues" evidence="16">
    <location>
        <begin position="370"/>
        <end position="379"/>
    </location>
</feature>
<dbReference type="SUPFAM" id="SSF50978">
    <property type="entry name" value="WD40 repeat-like"/>
    <property type="match status" value="1"/>
</dbReference>
<sequence>MPGGEAGPRPREDDSPAAAAGANTVGRRSFPASKATLAPQEESASRAVVPLAVVRIEQGEMESGEDNVAEIRPGAESDSHTHDIGGQPDSQMDEDKQSTDIITAVVVESEVENPAEVTPKEESHKHAPGTGGQIDYTQVPDGEQEPDILPDQDKQPDDVIMPGIIMESATETQAELRPEEESNPHTAGTEETPDYPVDQDKEAAPDGQGDVSEEDPPEVKREEMTSLRTPGTEGQPDYPHTPGTRGQTDNPMNEDKQSADPDTTVEVESAEESLVELRHLEGSDRHSSGTGGEFDNLPVHNKQSADTDPTEADIKDETTENIDQETSGEELNFPEDQDDQTDGSSRPGTSESTQLEQKERKRVKRRRRSSALQADTTYQTESDEGTSEAEETGSEGEDQEKRKRKRRKKDEELLKKIPESFFYKYDEICPQPYVTPDSGVPTNLLQLVHSFGYDCTKRANLELLDDHTIIYIAGSLVVILNVKTKEHTYLRCCSGGGIGNIAVHYSKHYFAVAEKGQSPKIIIYEYPSLKSYRILRGGTVEAYAFVNFNVSGTLLASVGSSPDYMLTIWNWRHEKIVLRSKAFSQDVYRVTFSTENEEQLTTSGTGHIKFWKMALTFTGLKLQGALGRFGKTGLSDIEGYVELPDGKVVSGSEWGNMLLWEGGLIKVEFCRKGRKPCHAGSINQFVLDEGELISIGSDGYVRVWDFETVDTAETSDDIGIVEMEPINELLVGKHVNLRSMVKVLAPYSHIWFAQDAFGAIWKLDLSFSNITQDPECLFSYHSGKIEGLDASPTTHLVATTALDCSVRIYDILGKCPLVDMKFKQGGTSLIWAPRMVNPKGGMFTVGFEDGVVRLLEVYNPKGLTIVAGRTNTGEAEMRLKQAFKPHVAPVTALAYDRNGELLATGSEDKTVFFFATGDKYEPIGFIRVPGPVRQLQWSPTSHEDSTLLVLCGNGYAVQVAAPSVEAQVPVSTYEIQDLQLQHFRFCSVKSKIQREQELAARAMKKEEKLKARLAWIAEQKERGVELTEEELVEKPEEEPELPPTYIPEEPSPILAGFYSTPSRFWLSLGGYDAGYLYHCQFDLNEDVTEDPSLRQDEPFDVLPIENTEMNPIRKMYFSNNQQLLLCGMENGAVRVYPLEASDPQLDSLHGYWSLGIHDNQYGHIQAICSSYDNQFLVTCGADGNIFSFSILSQEDIEKDMRGKRAKVPSPRLHLEKEKVPEDIEDPNAYSIENAKQKLEYDQMVKEAEEKKASKRQELSVLRSKFSELLMKNKDLPSHMQLERGEFEMDQRIREEMERLTSERIRTVLKELAWEQEKYRIGLHKLQARFRASVEYDTVVVHAIGSSHQVSTYRLLALSEKYHKVRGQLGKKQSTRFDARFKESDIAREARAAEESRSVESKGIREPVGKRLKHQWSGLAAKRADKLEKMIEKADKAKAKILQRKKEWEDLFNQKPSDNYEDPKDVTAIHAASENMGDFRLKTAPNYTVPEHMRMSADRKRHQLAMLEELMHEKKAAMNRWILSLRDLKLATIEEIQALVKDLKEIQSKLDPSKHLPIPAVPQMQPDETPEKRFEYNDEILNKFRLTEEKQLQAPNSSEQQGGFGGFGGSQGQIVTRKDSGSQSQLSFSSTSGTQPSIMTPDLSQATDKEESGFTNLELEIMKVEEIKNMYHQQRIIKKIQQLKTLFDAELRLLRHQKMKLDVQMKMGDLRHITLFEEMLFLKDFEKLEDKLQENVNKRLHEKEEVKWKSKDLQQQLEVKKLAIAKLQEREKALQTTFQASLGENNKFADFLTKVFKKKIKRTKKKVVHGEEDEDEDSDEESDEESGWESDEEDLGSEDEPFDDSVCPDGCDPDLFENTLHLREKRLDIEEAQAEEKKLVDNLKKDHDAMAKKVKGVDASLKVAEAELEAFQREKQQKVNELLVVVLLRLHQVEHVINGEIPKDLSASLVFTNKALEGLQQRIRELQVEKSQQRDLYKEARQRHKQLISDRKEMETKIRTLDDRCRQQMIMKFGRIVDLEILQTLSVNINLEELKISSLEKEIQMDKELKEWQVKIADVKQRMREVTREHTMKLEAMNRLLTDKITLEARLDARQTNVGEEFRGPRRADLEDKERLIELVEVQLLEIDALKEEICLLSRKGGSILPPAQPPLPQSSGTCV</sequence>
<accession>A0AAV7NCD6</accession>
<dbReference type="PROSITE" id="PS50082">
    <property type="entry name" value="WD_REPEATS_2"/>
    <property type="match status" value="3"/>
</dbReference>
<dbReference type="InterPro" id="IPR019775">
    <property type="entry name" value="WD40_repeat_CS"/>
</dbReference>
<evidence type="ECO:0000256" key="5">
    <source>
        <dbReference type="ARBA" id="ARBA00022737"/>
    </source>
</evidence>
<protein>
    <recommendedName>
        <fullName evidence="13">Cilia- and flagella-associated protein 44</fullName>
    </recommendedName>
</protein>
<feature type="compositionally biased region" description="Acidic residues" evidence="16">
    <location>
        <begin position="1810"/>
        <end position="1842"/>
    </location>
</feature>
<feature type="region of interest" description="Disordered" evidence="16">
    <location>
        <begin position="1"/>
        <end position="409"/>
    </location>
</feature>
<dbReference type="SMART" id="SM00320">
    <property type="entry name" value="WD40"/>
    <property type="match status" value="6"/>
</dbReference>
<keyword evidence="4 14" id="KW-0853">WD repeat</keyword>
<feature type="compositionally biased region" description="Basic and acidic residues" evidence="16">
    <location>
        <begin position="73"/>
        <end position="83"/>
    </location>
</feature>
<evidence type="ECO:0000256" key="6">
    <source>
        <dbReference type="ARBA" id="ARBA00022846"/>
    </source>
</evidence>
<dbReference type="InterPro" id="IPR036322">
    <property type="entry name" value="WD40_repeat_dom_sf"/>
</dbReference>
<dbReference type="PANTHER" id="PTHR14885:SF3">
    <property type="entry name" value="CILIA- AND FLAGELLA-ASSOCIATED PROTEIN 44"/>
    <property type="match status" value="1"/>
</dbReference>
<dbReference type="Proteomes" id="UP001066276">
    <property type="component" value="Chromosome 8"/>
</dbReference>
<dbReference type="PROSITE" id="PS00678">
    <property type="entry name" value="WD_REPEATS_1"/>
    <property type="match status" value="1"/>
</dbReference>
<dbReference type="GO" id="GO:0007288">
    <property type="term" value="P:sperm axoneme assembly"/>
    <property type="evidence" value="ECO:0007669"/>
    <property type="project" value="UniProtKB-ARBA"/>
</dbReference>
<dbReference type="PANTHER" id="PTHR14885">
    <property type="entry name" value="CILIA- AND FLAGELLA-ASSOCIATED PROTEIN 43-RELATED"/>
    <property type="match status" value="1"/>
</dbReference>
<evidence type="ECO:0000256" key="13">
    <source>
        <dbReference type="ARBA" id="ARBA00074727"/>
    </source>
</evidence>
<feature type="compositionally biased region" description="Acidic residues" evidence="16">
    <location>
        <begin position="59"/>
        <end position="68"/>
    </location>
</feature>
<evidence type="ECO:0000256" key="11">
    <source>
        <dbReference type="ARBA" id="ARBA00055223"/>
    </source>
</evidence>
<feature type="coiled-coil region" evidence="15">
    <location>
        <begin position="1861"/>
        <end position="1920"/>
    </location>
</feature>
<keyword evidence="8" id="KW-0969">Cilium</keyword>
<feature type="coiled-coil region" evidence="15">
    <location>
        <begin position="1237"/>
        <end position="1264"/>
    </location>
</feature>
<proteinExistence type="inferred from homology"/>
<evidence type="ECO:0000256" key="3">
    <source>
        <dbReference type="ARBA" id="ARBA00022553"/>
    </source>
</evidence>
<evidence type="ECO:0000256" key="7">
    <source>
        <dbReference type="ARBA" id="ARBA00023054"/>
    </source>
</evidence>
<gene>
    <name evidence="17" type="ORF">NDU88_000607</name>
</gene>
<feature type="repeat" description="WD" evidence="14">
    <location>
        <begin position="883"/>
        <end position="914"/>
    </location>
</feature>
<evidence type="ECO:0000256" key="1">
    <source>
        <dbReference type="ARBA" id="ARBA00004611"/>
    </source>
</evidence>
<feature type="compositionally biased region" description="Acidic residues" evidence="16">
    <location>
        <begin position="381"/>
        <end position="398"/>
    </location>
</feature>
<dbReference type="Pfam" id="PF00400">
    <property type="entry name" value="WD40"/>
    <property type="match status" value="3"/>
</dbReference>
<feature type="repeat" description="WD" evidence="14">
    <location>
        <begin position="692"/>
        <end position="714"/>
    </location>
</feature>
<keyword evidence="5" id="KW-0677">Repeat</keyword>
<evidence type="ECO:0000256" key="14">
    <source>
        <dbReference type="PROSITE-ProRule" id="PRU00221"/>
    </source>
</evidence>
<evidence type="ECO:0000256" key="10">
    <source>
        <dbReference type="ARBA" id="ARBA00023273"/>
    </source>
</evidence>
<feature type="compositionally biased region" description="Polar residues" evidence="16">
    <location>
        <begin position="342"/>
        <end position="355"/>
    </location>
</feature>
<evidence type="ECO:0000313" key="18">
    <source>
        <dbReference type="Proteomes" id="UP001066276"/>
    </source>
</evidence>
<feature type="compositionally biased region" description="Acidic residues" evidence="16">
    <location>
        <begin position="263"/>
        <end position="274"/>
    </location>
</feature>
<feature type="compositionally biased region" description="Acidic residues" evidence="16">
    <location>
        <begin position="1026"/>
        <end position="1040"/>
    </location>
</feature>
<dbReference type="FunFam" id="2.130.10.10:FF:000547">
    <property type="entry name" value="Cilia- and flagella-associated protein 44"/>
    <property type="match status" value="1"/>
</dbReference>
<feature type="region of interest" description="Disordered" evidence="16">
    <location>
        <begin position="1026"/>
        <end position="1045"/>
    </location>
</feature>
<evidence type="ECO:0000256" key="15">
    <source>
        <dbReference type="SAM" id="Coils"/>
    </source>
</evidence>
<dbReference type="FunFam" id="2.130.10.10:FF:000401">
    <property type="entry name" value="Cilia- and flagella-associated protein 44"/>
    <property type="match status" value="1"/>
</dbReference>
<keyword evidence="2" id="KW-0963">Cytoplasm</keyword>
<evidence type="ECO:0000256" key="4">
    <source>
        <dbReference type="ARBA" id="ARBA00022574"/>
    </source>
</evidence>
<keyword evidence="10" id="KW-0966">Cell projection</keyword>
<comment type="caution">
    <text evidence="17">The sequence shown here is derived from an EMBL/GenBank/DDBJ whole genome shotgun (WGS) entry which is preliminary data.</text>
</comment>
<evidence type="ECO:0000256" key="8">
    <source>
        <dbReference type="ARBA" id="ARBA00023069"/>
    </source>
</evidence>
<keyword evidence="6" id="KW-0282">Flagellum</keyword>
<feature type="compositionally biased region" description="Polar residues" evidence="16">
    <location>
        <begin position="1635"/>
        <end position="1645"/>
    </location>
</feature>
<dbReference type="InterPro" id="IPR001680">
    <property type="entry name" value="WD40_rpt"/>
</dbReference>
<comment type="subcellular location">
    <subcellularLocation>
        <location evidence="1">Cytoplasm</location>
        <location evidence="1">Cytoskeleton</location>
        <location evidence="1">Flagellum axoneme</location>
    </subcellularLocation>
</comment>
<evidence type="ECO:0000256" key="9">
    <source>
        <dbReference type="ARBA" id="ARBA00023212"/>
    </source>
</evidence>
<feature type="compositionally biased region" description="Acidic residues" evidence="16">
    <location>
        <begin position="319"/>
        <end position="341"/>
    </location>
</feature>
<evidence type="ECO:0000256" key="16">
    <source>
        <dbReference type="SAM" id="MobiDB-lite"/>
    </source>
</evidence>
<feature type="coiled-coil region" evidence="15">
    <location>
        <begin position="1724"/>
        <end position="1769"/>
    </location>
</feature>
<feature type="compositionally biased region" description="Low complexity" evidence="16">
    <location>
        <begin position="1620"/>
        <end position="1634"/>
    </location>
</feature>
<feature type="region of interest" description="Disordered" evidence="16">
    <location>
        <begin position="1805"/>
        <end position="1849"/>
    </location>
</feature>
<reference evidence="17" key="1">
    <citation type="journal article" date="2022" name="bioRxiv">
        <title>Sequencing and chromosome-scale assembly of the giantPleurodeles waltlgenome.</title>
        <authorList>
            <person name="Brown T."/>
            <person name="Elewa A."/>
            <person name="Iarovenko S."/>
            <person name="Subramanian E."/>
            <person name="Araus A.J."/>
            <person name="Petzold A."/>
            <person name="Susuki M."/>
            <person name="Suzuki K.-i.T."/>
            <person name="Hayashi T."/>
            <person name="Toyoda A."/>
            <person name="Oliveira C."/>
            <person name="Osipova E."/>
            <person name="Leigh N.D."/>
            <person name="Simon A."/>
            <person name="Yun M.H."/>
        </authorList>
    </citation>
    <scope>NUCLEOTIDE SEQUENCE</scope>
    <source>
        <strain evidence="17">20211129_DDA</strain>
        <tissue evidence="17">Liver</tissue>
    </source>
</reference>
<organism evidence="17 18">
    <name type="scientific">Pleurodeles waltl</name>
    <name type="common">Iberian ribbed newt</name>
    <dbReference type="NCBI Taxonomy" id="8319"/>
    <lineage>
        <taxon>Eukaryota</taxon>
        <taxon>Metazoa</taxon>
        <taxon>Chordata</taxon>
        <taxon>Craniata</taxon>
        <taxon>Vertebrata</taxon>
        <taxon>Euteleostomi</taxon>
        <taxon>Amphibia</taxon>
        <taxon>Batrachia</taxon>
        <taxon>Caudata</taxon>
        <taxon>Salamandroidea</taxon>
        <taxon>Salamandridae</taxon>
        <taxon>Pleurodelinae</taxon>
        <taxon>Pleurodeles</taxon>
    </lineage>
</organism>
<feature type="coiled-coil region" evidence="15">
    <location>
        <begin position="1948"/>
        <end position="2068"/>
    </location>
</feature>
<dbReference type="Gene3D" id="2.130.10.10">
    <property type="entry name" value="YVTN repeat-like/Quinoprotein amine dehydrogenase"/>
    <property type="match status" value="3"/>
</dbReference>
<feature type="compositionally biased region" description="Basic and acidic residues" evidence="16">
    <location>
        <begin position="174"/>
        <end position="183"/>
    </location>
</feature>
<evidence type="ECO:0000313" key="17">
    <source>
        <dbReference type="EMBL" id="KAJ1112339.1"/>
    </source>
</evidence>
<keyword evidence="3" id="KW-0597">Phosphoprotein</keyword>
<keyword evidence="18" id="KW-1185">Reference proteome</keyword>
<evidence type="ECO:0000256" key="12">
    <source>
        <dbReference type="ARBA" id="ARBA00060934"/>
    </source>
</evidence>
<feature type="coiled-coil region" evidence="15">
    <location>
        <begin position="1423"/>
        <end position="1450"/>
    </location>
</feature>